<feature type="chain" id="PRO_5045066585" description="GLPGLI family protein" evidence="1">
    <location>
        <begin position="19"/>
        <end position="294"/>
    </location>
</feature>
<gene>
    <name evidence="2" type="ORF">E6A44_018880</name>
</gene>
<keyword evidence="1" id="KW-0732">Signal</keyword>
<dbReference type="Proteomes" id="UP001517247">
    <property type="component" value="Unassembled WGS sequence"/>
</dbReference>
<accession>A0ABW9JAW3</accession>
<feature type="signal peptide" evidence="1">
    <location>
        <begin position="1"/>
        <end position="18"/>
    </location>
</feature>
<name>A0ABW9JAW3_9SPHI</name>
<proteinExistence type="predicted"/>
<comment type="caution">
    <text evidence="2">The sequence shown here is derived from an EMBL/GenBank/DDBJ whole genome shotgun (WGS) entry which is preliminary data.</text>
</comment>
<organism evidence="2 3">
    <name type="scientific">Pedobacter ureilyticus</name>
    <dbReference type="NCBI Taxonomy" id="1393051"/>
    <lineage>
        <taxon>Bacteria</taxon>
        <taxon>Pseudomonadati</taxon>
        <taxon>Bacteroidota</taxon>
        <taxon>Sphingobacteriia</taxon>
        <taxon>Sphingobacteriales</taxon>
        <taxon>Sphingobacteriaceae</taxon>
        <taxon>Pedobacter</taxon>
    </lineage>
</organism>
<reference evidence="2 3" key="1">
    <citation type="submission" date="2024-12" db="EMBL/GenBank/DDBJ databases">
        <authorList>
            <person name="Hu S."/>
        </authorList>
    </citation>
    <scope>NUCLEOTIDE SEQUENCE [LARGE SCALE GENOMIC DNA]</scope>
    <source>
        <strain evidence="2 3">THG-T11</strain>
    </source>
</reference>
<keyword evidence="3" id="KW-1185">Reference proteome</keyword>
<evidence type="ECO:0008006" key="4">
    <source>
        <dbReference type="Google" id="ProtNLM"/>
    </source>
</evidence>
<protein>
    <recommendedName>
        <fullName evidence="4">GLPGLI family protein</fullName>
    </recommendedName>
</protein>
<evidence type="ECO:0000313" key="2">
    <source>
        <dbReference type="EMBL" id="MFN0257656.1"/>
    </source>
</evidence>
<dbReference type="EMBL" id="SSHJ02000010">
    <property type="protein sequence ID" value="MFN0257656.1"/>
    <property type="molecule type" value="Genomic_DNA"/>
</dbReference>
<sequence>MKKIFIAFLSVLAFTVNAQAQKRSGAIQFETIIDPVAVAEASGRQIPEQMKARMPKSVKSNYELLYNATNASYMPVTETEDSNSGGGPGGGMRFGFGGMGGGNKEYYYTFADQKVVEVFDMMDTTYVMPTKLTVASINQFGGGGNGGRNNNQNNNAVQFLDVPPTVDIIKSDEIKKIVGLDCKKVTIKTTRKAKVLDMDKDVVDETVLWYTNDLGFNFSPMPNLWTEGAVLAIEIKGGGTTAKSIEYRNVGNKDVTAPKKAVAITQEQYQAKQAAMMARFRNNNNRQGVTGRVN</sequence>
<evidence type="ECO:0000256" key="1">
    <source>
        <dbReference type="SAM" id="SignalP"/>
    </source>
</evidence>
<dbReference type="RefSeq" id="WP_138724740.1">
    <property type="nucleotide sequence ID" value="NZ_SSHJ02000010.1"/>
</dbReference>
<evidence type="ECO:0000313" key="3">
    <source>
        <dbReference type="Proteomes" id="UP001517247"/>
    </source>
</evidence>